<dbReference type="RefSeq" id="WP_066519028.1">
    <property type="nucleotide sequence ID" value="NZ_CABMOF010000001.1"/>
</dbReference>
<reference evidence="2" key="1">
    <citation type="submission" date="2016-02" db="EMBL/GenBank/DDBJ databases">
        <authorList>
            <person name="Mitreva M."/>
            <person name="Pepin K.H."/>
            <person name="Mihindukulasuriya K.A."/>
            <person name="Fulton R."/>
            <person name="Fronick C."/>
            <person name="O'Laughlin M."/>
            <person name="Miner T."/>
            <person name="Herter B."/>
            <person name="Rosa B.A."/>
            <person name="Cordes M."/>
            <person name="Tomlinson C."/>
            <person name="Wollam A."/>
            <person name="Palsikar V.B."/>
            <person name="Mardis E.R."/>
            <person name="Wilson R.K."/>
        </authorList>
    </citation>
    <scope>NUCLEOTIDE SEQUENCE [LARGE SCALE GENOMIC DNA]</scope>
    <source>
        <strain evidence="2">DSM 22607</strain>
    </source>
</reference>
<proteinExistence type="predicted"/>
<dbReference type="Proteomes" id="UP000070366">
    <property type="component" value="Unassembled WGS sequence"/>
</dbReference>
<dbReference type="AlphaFoldDB" id="A0A136Q3I9"/>
<name>A0A136Q3I9_9FIRM</name>
<dbReference type="EMBL" id="LSZW01000063">
    <property type="protein sequence ID" value="KXK65144.1"/>
    <property type="molecule type" value="Genomic_DNA"/>
</dbReference>
<dbReference type="STRING" id="626937.HMPREF3293_02402"/>
<accession>A0A136Q3I9</accession>
<comment type="caution">
    <text evidence="1">The sequence shown here is derived from an EMBL/GenBank/DDBJ whole genome shotgun (WGS) entry which is preliminary data.</text>
</comment>
<keyword evidence="2" id="KW-1185">Reference proteome</keyword>
<dbReference type="KEGG" id="cmiu:B1H56_03330"/>
<evidence type="ECO:0008006" key="3">
    <source>
        <dbReference type="Google" id="ProtNLM"/>
    </source>
</evidence>
<organism evidence="1 2">
    <name type="scientific">Christensenella minuta</name>
    <dbReference type="NCBI Taxonomy" id="626937"/>
    <lineage>
        <taxon>Bacteria</taxon>
        <taxon>Bacillati</taxon>
        <taxon>Bacillota</taxon>
        <taxon>Clostridia</taxon>
        <taxon>Christensenellales</taxon>
        <taxon>Christensenellaceae</taxon>
        <taxon>Christensenella</taxon>
    </lineage>
</organism>
<sequence>MKVFDLLDEIIEEVDNSRKSLFGNKKTIDVEFVLEILEEIKAALPEEIVYAQEVLDHKREIIDSAQGKAKNILDGVDNRLSELVEEHKVTQLAYEKANRVIDAAQKQAYEIRVNANDYAVNVLEDLSSYMKEYMDIIKENQSNFINKKNKDQAEFE</sequence>
<protein>
    <recommendedName>
        <fullName evidence="3">ATPase</fullName>
    </recommendedName>
</protein>
<dbReference type="OrthoDB" id="1690557at2"/>
<gene>
    <name evidence="1" type="ORF">HMPREF3293_02402</name>
</gene>
<evidence type="ECO:0000313" key="2">
    <source>
        <dbReference type="Proteomes" id="UP000070366"/>
    </source>
</evidence>
<evidence type="ECO:0000313" key="1">
    <source>
        <dbReference type="EMBL" id="KXK65144.1"/>
    </source>
</evidence>